<feature type="signal peptide" evidence="6">
    <location>
        <begin position="1"/>
        <end position="21"/>
    </location>
</feature>
<sequence length="519" mass="56930">MKIRAYRVLLLAAGLAAGAGACTDVTTEPVSTVTGSNVFDDPGSYRAFLAKLYGGLSVTGQQGPAGSGDVGGIDEGFSQYLRQLWQLQELPTDEAIIAWGDAGLPELNTQQWGASNQFISALYYRLYFQIALANEFMRETSDARLSQRNTGADLRGQIKQFRAEARFLRALSYFHGMDLYGNIPLVTEESRNGVAPPPQATRQQIYDYVVSELTAIRGDLPAIGEAEYGRADRGAVEMLLAKVYLNAQVYTGTARFAEARAAAEAVINSNAYQLDTNYLRIFSADNHTSPEMIFPVPFDGLNTRTYGGTTFLIHASVGGDLKAENYGIDGGWWGLRLRPEAFRFYASGDQRSSYFVMQETVENTSISDYKKGVAAPKYRNVTSTGRPGSNLTFPDTDFPLFRLADAHLMYAEAVLRGGGGSRAQALQYVNALRTRASAGNITDAQLTLDFILAERGRELLWEGHRRMDLIRFGRFTDQGVWSWKGGTLAGRTTAAHLNLYPIPASELAANPNLKQNPGY</sequence>
<dbReference type="InterPro" id="IPR033985">
    <property type="entry name" value="SusD-like_N"/>
</dbReference>
<gene>
    <name evidence="9" type="ORF">AVDCRST_MAG68-1277</name>
</gene>
<dbReference type="CDD" id="cd08977">
    <property type="entry name" value="SusD"/>
    <property type="match status" value="1"/>
</dbReference>
<evidence type="ECO:0000256" key="1">
    <source>
        <dbReference type="ARBA" id="ARBA00004442"/>
    </source>
</evidence>
<comment type="subcellular location">
    <subcellularLocation>
        <location evidence="1">Cell outer membrane</location>
    </subcellularLocation>
</comment>
<evidence type="ECO:0000256" key="5">
    <source>
        <dbReference type="ARBA" id="ARBA00023237"/>
    </source>
</evidence>
<keyword evidence="9" id="KW-0449">Lipoprotein</keyword>
<evidence type="ECO:0000313" key="9">
    <source>
        <dbReference type="EMBL" id="CAA9310047.1"/>
    </source>
</evidence>
<accession>A0A6J4KNX1</accession>
<dbReference type="InterPro" id="IPR012944">
    <property type="entry name" value="SusD_RagB_dom"/>
</dbReference>
<comment type="similarity">
    <text evidence="2">Belongs to the SusD family.</text>
</comment>
<reference evidence="9" key="1">
    <citation type="submission" date="2020-02" db="EMBL/GenBank/DDBJ databases">
        <authorList>
            <person name="Meier V. D."/>
        </authorList>
    </citation>
    <scope>NUCLEOTIDE SEQUENCE</scope>
    <source>
        <strain evidence="9">AVDCRST_MAG68</strain>
    </source>
</reference>
<dbReference type="GO" id="GO:0009279">
    <property type="term" value="C:cell outer membrane"/>
    <property type="evidence" value="ECO:0007669"/>
    <property type="project" value="UniProtKB-SubCell"/>
</dbReference>
<keyword evidence="4" id="KW-0472">Membrane</keyword>
<evidence type="ECO:0000256" key="6">
    <source>
        <dbReference type="SAM" id="SignalP"/>
    </source>
</evidence>
<feature type="chain" id="PRO_5027003857" evidence="6">
    <location>
        <begin position="22"/>
        <end position="519"/>
    </location>
</feature>
<feature type="domain" description="SusD-like N-terminal" evidence="8">
    <location>
        <begin position="100"/>
        <end position="245"/>
    </location>
</feature>
<evidence type="ECO:0000259" key="7">
    <source>
        <dbReference type="Pfam" id="PF07980"/>
    </source>
</evidence>
<keyword evidence="3 6" id="KW-0732">Signal</keyword>
<dbReference type="SUPFAM" id="SSF48452">
    <property type="entry name" value="TPR-like"/>
    <property type="match status" value="1"/>
</dbReference>
<name>A0A6J4KNX1_9BACT</name>
<dbReference type="Gene3D" id="1.25.40.390">
    <property type="match status" value="1"/>
</dbReference>
<evidence type="ECO:0000256" key="3">
    <source>
        <dbReference type="ARBA" id="ARBA00022729"/>
    </source>
</evidence>
<evidence type="ECO:0000256" key="2">
    <source>
        <dbReference type="ARBA" id="ARBA00006275"/>
    </source>
</evidence>
<dbReference type="Gene3D" id="1.10.3780.10">
    <property type="entry name" value="SusD-like"/>
    <property type="match status" value="1"/>
</dbReference>
<feature type="domain" description="RagB/SusD" evidence="7">
    <location>
        <begin position="355"/>
        <end position="519"/>
    </location>
</feature>
<keyword evidence="5" id="KW-0998">Cell outer membrane</keyword>
<dbReference type="Gene3D" id="1.25.40.10">
    <property type="entry name" value="Tetratricopeptide repeat domain"/>
    <property type="match status" value="1"/>
</dbReference>
<dbReference type="Pfam" id="PF07980">
    <property type="entry name" value="SusD_RagB"/>
    <property type="match status" value="1"/>
</dbReference>
<organism evidence="9">
    <name type="scientific">uncultured Gemmatimonadota bacterium</name>
    <dbReference type="NCBI Taxonomy" id="203437"/>
    <lineage>
        <taxon>Bacteria</taxon>
        <taxon>Pseudomonadati</taxon>
        <taxon>Gemmatimonadota</taxon>
        <taxon>environmental samples</taxon>
    </lineage>
</organism>
<dbReference type="EMBL" id="CADCTW010000066">
    <property type="protein sequence ID" value="CAA9310047.1"/>
    <property type="molecule type" value="Genomic_DNA"/>
</dbReference>
<evidence type="ECO:0000256" key="4">
    <source>
        <dbReference type="ARBA" id="ARBA00023136"/>
    </source>
</evidence>
<dbReference type="AlphaFoldDB" id="A0A6J4KNX1"/>
<proteinExistence type="inferred from homology"/>
<dbReference type="PROSITE" id="PS51257">
    <property type="entry name" value="PROKAR_LIPOPROTEIN"/>
    <property type="match status" value="1"/>
</dbReference>
<protein>
    <submittedName>
        <fullName evidence="9">Cell surface glycan-binding lipoprotein, utilization system for glycans and polysaccharides (PUL), SusD family</fullName>
    </submittedName>
</protein>
<dbReference type="InterPro" id="IPR011990">
    <property type="entry name" value="TPR-like_helical_dom_sf"/>
</dbReference>
<dbReference type="Pfam" id="PF14322">
    <property type="entry name" value="SusD-like_3"/>
    <property type="match status" value="1"/>
</dbReference>
<evidence type="ECO:0000259" key="8">
    <source>
        <dbReference type="Pfam" id="PF14322"/>
    </source>
</evidence>